<evidence type="ECO:0000256" key="1">
    <source>
        <dbReference type="ARBA" id="ARBA00023015"/>
    </source>
</evidence>
<accession>A0AAN5CB76</accession>
<dbReference type="InterPro" id="IPR035500">
    <property type="entry name" value="NHR-like_dom_sf"/>
</dbReference>
<reference evidence="6" key="1">
    <citation type="submission" date="2022-10" db="EMBL/GenBank/DDBJ databases">
        <title>Genome assembly of Pristionchus species.</title>
        <authorList>
            <person name="Yoshida K."/>
            <person name="Sommer R.J."/>
        </authorList>
    </citation>
    <scope>NUCLEOTIDE SEQUENCE [LARGE SCALE GENOMIC DNA]</scope>
    <source>
        <strain evidence="6">RS5460</strain>
    </source>
</reference>
<dbReference type="InterPro" id="IPR000536">
    <property type="entry name" value="Nucl_hrmn_rcpt_lig-bd"/>
</dbReference>
<dbReference type="EMBL" id="BTRK01000002">
    <property type="protein sequence ID" value="GMR35734.1"/>
    <property type="molecule type" value="Genomic_DNA"/>
</dbReference>
<keyword evidence="1" id="KW-0805">Transcription regulation</keyword>
<dbReference type="AlphaFoldDB" id="A0AAN5CB76"/>
<comment type="caution">
    <text evidence="5">The sequence shown here is derived from an EMBL/GenBank/DDBJ whole genome shotgun (WGS) entry which is preliminary data.</text>
</comment>
<evidence type="ECO:0000313" key="6">
    <source>
        <dbReference type="Proteomes" id="UP001328107"/>
    </source>
</evidence>
<proteinExistence type="predicted"/>
<name>A0AAN5CB76_9BILA</name>
<dbReference type="Gene3D" id="1.10.565.10">
    <property type="entry name" value="Retinoid X Receptor"/>
    <property type="match status" value="1"/>
</dbReference>
<keyword evidence="3" id="KW-0675">Receptor</keyword>
<dbReference type="InterPro" id="IPR050274">
    <property type="entry name" value="Nuclear_hormone_rcpt_NR2"/>
</dbReference>
<dbReference type="SUPFAM" id="SSF48508">
    <property type="entry name" value="Nuclear receptor ligand-binding domain"/>
    <property type="match status" value="1"/>
</dbReference>
<keyword evidence="2" id="KW-0804">Transcription</keyword>
<dbReference type="PROSITE" id="PS51843">
    <property type="entry name" value="NR_LBD"/>
    <property type="match status" value="1"/>
</dbReference>
<organism evidence="5 6">
    <name type="scientific">Pristionchus mayeri</name>
    <dbReference type="NCBI Taxonomy" id="1317129"/>
    <lineage>
        <taxon>Eukaryota</taxon>
        <taxon>Metazoa</taxon>
        <taxon>Ecdysozoa</taxon>
        <taxon>Nematoda</taxon>
        <taxon>Chromadorea</taxon>
        <taxon>Rhabditida</taxon>
        <taxon>Rhabditina</taxon>
        <taxon>Diplogasteromorpha</taxon>
        <taxon>Diplogasteroidea</taxon>
        <taxon>Neodiplogasteridae</taxon>
        <taxon>Pristionchus</taxon>
    </lineage>
</organism>
<dbReference type="PANTHER" id="PTHR24083">
    <property type="entry name" value="NUCLEAR HORMONE RECEPTOR"/>
    <property type="match status" value="1"/>
</dbReference>
<feature type="domain" description="NR LBD" evidence="4">
    <location>
        <begin position="1"/>
        <end position="106"/>
    </location>
</feature>
<gene>
    <name evidence="5" type="ORF">PMAYCL1PPCAC_05929</name>
</gene>
<evidence type="ECO:0000313" key="5">
    <source>
        <dbReference type="EMBL" id="GMR35734.1"/>
    </source>
</evidence>
<protein>
    <recommendedName>
        <fullName evidence="4">NR LBD domain-containing protein</fullName>
    </recommendedName>
</protein>
<feature type="non-terminal residue" evidence="5">
    <location>
        <position position="106"/>
    </location>
</feature>
<sequence>MDSCRRDESLHERDLHHVTIQLLRDLELDKKEYVLIKALIVCNPAIEGLSMSYKAKLEHEREKYAKSLMSYVLASRGTQKGPVAFTSMMGLVEWLTNLMKRHKVIY</sequence>
<evidence type="ECO:0000256" key="3">
    <source>
        <dbReference type="ARBA" id="ARBA00023170"/>
    </source>
</evidence>
<keyword evidence="6" id="KW-1185">Reference proteome</keyword>
<dbReference type="Pfam" id="PF00104">
    <property type="entry name" value="Hormone_recep"/>
    <property type="match status" value="1"/>
</dbReference>
<dbReference type="Proteomes" id="UP001328107">
    <property type="component" value="Unassembled WGS sequence"/>
</dbReference>
<evidence type="ECO:0000259" key="4">
    <source>
        <dbReference type="PROSITE" id="PS51843"/>
    </source>
</evidence>
<evidence type="ECO:0000256" key="2">
    <source>
        <dbReference type="ARBA" id="ARBA00023163"/>
    </source>
</evidence>